<reference evidence="1" key="2">
    <citation type="submission" date="2022-06" db="UniProtKB">
        <authorList>
            <consortium name="EnsemblMetazoa"/>
        </authorList>
    </citation>
    <scope>IDENTIFICATION</scope>
</reference>
<keyword evidence="2" id="KW-1185">Reference proteome</keyword>
<reference evidence="2" key="1">
    <citation type="submission" date="2010-06" db="EMBL/GenBank/DDBJ databases">
        <authorList>
            <person name="Jiang H."/>
            <person name="Abraham K."/>
            <person name="Ali S."/>
            <person name="Alsbrooks S.L."/>
            <person name="Anim B.N."/>
            <person name="Anosike U.S."/>
            <person name="Attaway T."/>
            <person name="Bandaranaike D.P."/>
            <person name="Battles P.K."/>
            <person name="Bell S.N."/>
            <person name="Bell A.V."/>
            <person name="Beltran B."/>
            <person name="Bickham C."/>
            <person name="Bustamante Y."/>
            <person name="Caleb T."/>
            <person name="Canada A."/>
            <person name="Cardenas V."/>
            <person name="Carter K."/>
            <person name="Chacko J."/>
            <person name="Chandrabose M.N."/>
            <person name="Chavez D."/>
            <person name="Chavez A."/>
            <person name="Chen L."/>
            <person name="Chu H.-S."/>
            <person name="Claassen K.J."/>
            <person name="Cockrell R."/>
            <person name="Collins M."/>
            <person name="Cooper J.A."/>
            <person name="Cree A."/>
            <person name="Curry S.M."/>
            <person name="Da Y."/>
            <person name="Dao M.D."/>
            <person name="Das B."/>
            <person name="Davila M.-L."/>
            <person name="Davy-Carroll L."/>
            <person name="Denson S."/>
            <person name="Dinh H."/>
            <person name="Ebong V.E."/>
            <person name="Edwards J.R."/>
            <person name="Egan A."/>
            <person name="El-Daye J."/>
            <person name="Escobedo L."/>
            <person name="Fernandez S."/>
            <person name="Fernando P.R."/>
            <person name="Flagg N."/>
            <person name="Forbes L.D."/>
            <person name="Fowler R.G."/>
            <person name="Fu Q."/>
            <person name="Gabisi R.A."/>
            <person name="Ganer J."/>
            <person name="Garbino Pronczuk A."/>
            <person name="Garcia R.M."/>
            <person name="Garner T."/>
            <person name="Garrett T.E."/>
            <person name="Gonzalez D.A."/>
            <person name="Hamid H."/>
            <person name="Hawkins E.S."/>
            <person name="Hirani K."/>
            <person name="Hogues M.E."/>
            <person name="Hollins B."/>
            <person name="Hsiao C.-H."/>
            <person name="Jabil R."/>
            <person name="James M.L."/>
            <person name="Jhangiani S.N."/>
            <person name="Johnson B."/>
            <person name="Johnson Q."/>
            <person name="Joshi V."/>
            <person name="Kalu J.B."/>
            <person name="Kam C."/>
            <person name="Kashfia A."/>
            <person name="Keebler J."/>
            <person name="Kisamo H."/>
            <person name="Kovar C.L."/>
            <person name="Lago L.A."/>
            <person name="Lai C.-Y."/>
            <person name="Laidlaw J."/>
            <person name="Lara F."/>
            <person name="Le T.-K."/>
            <person name="Lee S.L."/>
            <person name="Legall F.H."/>
            <person name="Lemon S.J."/>
            <person name="Lewis L.R."/>
            <person name="Li B."/>
            <person name="Liu Y."/>
            <person name="Liu Y.-S."/>
            <person name="Lopez J."/>
            <person name="Lozado R.J."/>
            <person name="Lu J."/>
            <person name="Madu R.C."/>
            <person name="Maheshwari M."/>
            <person name="Maheshwari R."/>
            <person name="Malloy K."/>
            <person name="Martinez E."/>
            <person name="Mathew T."/>
            <person name="Mercado I.C."/>
            <person name="Mercado C."/>
            <person name="Meyer B."/>
            <person name="Montgomery K."/>
            <person name="Morgan M.B."/>
            <person name="Munidasa M."/>
            <person name="Nazareth L.V."/>
            <person name="Nelson J."/>
            <person name="Ng B.M."/>
            <person name="Nguyen N.B."/>
            <person name="Nguyen P.Q."/>
            <person name="Nguyen T."/>
            <person name="Obregon M."/>
            <person name="Okwuonu G.O."/>
            <person name="Onwere C.G."/>
            <person name="Orozco G."/>
            <person name="Parra A."/>
            <person name="Patel S."/>
            <person name="Patil S."/>
            <person name="Perez A."/>
            <person name="Perez Y."/>
            <person name="Pham C."/>
            <person name="Primus E.L."/>
            <person name="Pu L.-L."/>
            <person name="Puazo M."/>
            <person name="Qin X."/>
            <person name="Quiroz J.B."/>
            <person name="Reese J."/>
            <person name="Richards S."/>
            <person name="Rives C.M."/>
            <person name="Robberts R."/>
            <person name="Ruiz S.J."/>
            <person name="Ruiz M.J."/>
            <person name="Santibanez J."/>
            <person name="Schneider B.W."/>
            <person name="Sisson I."/>
            <person name="Smith M."/>
            <person name="Sodergren E."/>
            <person name="Song X.-Z."/>
            <person name="Song B.B."/>
            <person name="Summersgill H."/>
            <person name="Thelus R."/>
            <person name="Thornton R.D."/>
            <person name="Trejos Z.Y."/>
            <person name="Usmani K."/>
            <person name="Vattathil S."/>
            <person name="Villasana D."/>
            <person name="Walker D.L."/>
            <person name="Wang S."/>
            <person name="Wang K."/>
            <person name="White C.S."/>
            <person name="Williams A.C."/>
            <person name="Williamson J."/>
            <person name="Wilson K."/>
            <person name="Woghiren I.O."/>
            <person name="Woodworth J.R."/>
            <person name="Worley K.C."/>
            <person name="Wright R.A."/>
            <person name="Wu W."/>
            <person name="Young L."/>
            <person name="Zhang L."/>
            <person name="Zhang J."/>
            <person name="Zhu Y."/>
            <person name="Muzny D.M."/>
            <person name="Weinstock G."/>
            <person name="Gibbs R.A."/>
        </authorList>
    </citation>
    <scope>NUCLEOTIDE SEQUENCE [LARGE SCALE GENOMIC DNA]</scope>
    <source>
        <strain evidence="2">LSR1</strain>
    </source>
</reference>
<evidence type="ECO:0000313" key="2">
    <source>
        <dbReference type="Proteomes" id="UP000007819"/>
    </source>
</evidence>
<dbReference type="EnsemblMetazoa" id="XM_029492346.1">
    <property type="protein sequence ID" value="XP_029348206.1"/>
    <property type="gene ID" value="LOC107884821"/>
</dbReference>
<protein>
    <submittedName>
        <fullName evidence="1">Uncharacterized protein</fullName>
    </submittedName>
</protein>
<organism evidence="1 2">
    <name type="scientific">Acyrthosiphon pisum</name>
    <name type="common">Pea aphid</name>
    <dbReference type="NCBI Taxonomy" id="7029"/>
    <lineage>
        <taxon>Eukaryota</taxon>
        <taxon>Metazoa</taxon>
        <taxon>Ecdysozoa</taxon>
        <taxon>Arthropoda</taxon>
        <taxon>Hexapoda</taxon>
        <taxon>Insecta</taxon>
        <taxon>Pterygota</taxon>
        <taxon>Neoptera</taxon>
        <taxon>Paraneoptera</taxon>
        <taxon>Hemiptera</taxon>
        <taxon>Sternorrhyncha</taxon>
        <taxon>Aphidomorpha</taxon>
        <taxon>Aphidoidea</taxon>
        <taxon>Aphididae</taxon>
        <taxon>Macrosiphini</taxon>
        <taxon>Acyrthosiphon</taxon>
    </lineage>
</organism>
<sequence>MYTNAVKSYNLGLERKEDRDKLLREWDDLGNKEDKKTLKRKYYENMLSNINKKKDCKYSYAK</sequence>
<evidence type="ECO:0000313" key="1">
    <source>
        <dbReference type="EnsemblMetazoa" id="XP_029348206.1"/>
    </source>
</evidence>
<dbReference type="Proteomes" id="UP000007819">
    <property type="component" value="Chromosome X"/>
</dbReference>
<proteinExistence type="predicted"/>
<dbReference type="GeneID" id="107884821"/>
<accession>A0A8R2JWQ4</accession>
<dbReference type="AlphaFoldDB" id="A0A8R2JWQ4"/>
<dbReference type="OrthoDB" id="6627902at2759"/>
<dbReference type="RefSeq" id="XP_029348206.1">
    <property type="nucleotide sequence ID" value="XM_029492346.1"/>
</dbReference>
<name>A0A8R2JWQ4_ACYPI</name>